<gene>
    <name evidence="2" type="ORF">C7212DRAFT_361931</name>
</gene>
<reference evidence="2 3" key="1">
    <citation type="submission" date="2018-03" db="EMBL/GenBank/DDBJ databases">
        <title>Genomes of Pezizomycetes fungi and the evolution of truffles.</title>
        <authorList>
            <person name="Murat C."/>
            <person name="Payen T."/>
            <person name="Noel B."/>
            <person name="Kuo A."/>
            <person name="Martin F.M."/>
        </authorList>
    </citation>
    <scope>NUCLEOTIDE SEQUENCE [LARGE SCALE GENOMIC DNA]</scope>
    <source>
        <strain evidence="2">091103-1</strain>
    </source>
</reference>
<dbReference type="Proteomes" id="UP000246991">
    <property type="component" value="Unassembled WGS sequence"/>
</dbReference>
<protein>
    <submittedName>
        <fullName evidence="2">Uncharacterized protein</fullName>
    </submittedName>
</protein>
<dbReference type="AlphaFoldDB" id="A0A317SZW1"/>
<dbReference type="EMBL" id="PYWC01000008">
    <property type="protein sequence ID" value="PWW79450.1"/>
    <property type="molecule type" value="Genomic_DNA"/>
</dbReference>
<organism evidence="2 3">
    <name type="scientific">Tuber magnatum</name>
    <name type="common">white Piedmont truffle</name>
    <dbReference type="NCBI Taxonomy" id="42249"/>
    <lineage>
        <taxon>Eukaryota</taxon>
        <taxon>Fungi</taxon>
        <taxon>Dikarya</taxon>
        <taxon>Ascomycota</taxon>
        <taxon>Pezizomycotina</taxon>
        <taxon>Pezizomycetes</taxon>
        <taxon>Pezizales</taxon>
        <taxon>Tuberaceae</taxon>
        <taxon>Tuber</taxon>
    </lineage>
</organism>
<evidence type="ECO:0000313" key="3">
    <source>
        <dbReference type="Proteomes" id="UP000246991"/>
    </source>
</evidence>
<proteinExistence type="predicted"/>
<sequence length="245" mass="26642">MFNSNQIIIMPGMPNAPIQDVSEGNKENLPLWLVEASTPLWESGQTDFYISSNGVTVRTRPPAEPKRTGTLKKSDPDLAEALSRLSMYGRGGTPHAATVPNTRPRQRSKLPDRFTTTDFDVYEDPEERAAAKPEWESVPLSLGVTELLESSDHAPETAFPIRRRAASFPGTRGESIDAAGNYERAANPPTVPARIALSPVVDSPPRGVANPRPGIMERRCLSWGPRSLPKSPPSEPPVNSGEPEA</sequence>
<evidence type="ECO:0000256" key="1">
    <source>
        <dbReference type="SAM" id="MobiDB-lite"/>
    </source>
</evidence>
<dbReference type="OrthoDB" id="5346567at2759"/>
<keyword evidence="3" id="KW-1185">Reference proteome</keyword>
<comment type="caution">
    <text evidence="2">The sequence shown here is derived from an EMBL/GenBank/DDBJ whole genome shotgun (WGS) entry which is preliminary data.</text>
</comment>
<feature type="region of interest" description="Disordered" evidence="1">
    <location>
        <begin position="89"/>
        <end position="110"/>
    </location>
</feature>
<accession>A0A317SZW1</accession>
<feature type="region of interest" description="Disordered" evidence="1">
    <location>
        <begin position="196"/>
        <end position="245"/>
    </location>
</feature>
<evidence type="ECO:0000313" key="2">
    <source>
        <dbReference type="EMBL" id="PWW79450.1"/>
    </source>
</evidence>
<name>A0A317SZW1_9PEZI</name>